<reference evidence="2" key="1">
    <citation type="journal article" date="2023" name="Mol. Phylogenet. Evol.">
        <title>Genome-scale phylogeny and comparative genomics of the fungal order Sordariales.</title>
        <authorList>
            <person name="Hensen N."/>
            <person name="Bonometti L."/>
            <person name="Westerberg I."/>
            <person name="Brannstrom I.O."/>
            <person name="Guillou S."/>
            <person name="Cros-Aarteil S."/>
            <person name="Calhoun S."/>
            <person name="Haridas S."/>
            <person name="Kuo A."/>
            <person name="Mondo S."/>
            <person name="Pangilinan J."/>
            <person name="Riley R."/>
            <person name="LaButti K."/>
            <person name="Andreopoulos B."/>
            <person name="Lipzen A."/>
            <person name="Chen C."/>
            <person name="Yan M."/>
            <person name="Daum C."/>
            <person name="Ng V."/>
            <person name="Clum A."/>
            <person name="Steindorff A."/>
            <person name="Ohm R.A."/>
            <person name="Martin F."/>
            <person name="Silar P."/>
            <person name="Natvig D.O."/>
            <person name="Lalanne C."/>
            <person name="Gautier V."/>
            <person name="Ament-Velasquez S.L."/>
            <person name="Kruys A."/>
            <person name="Hutchinson M.I."/>
            <person name="Powell A.J."/>
            <person name="Barry K."/>
            <person name="Miller A.N."/>
            <person name="Grigoriev I.V."/>
            <person name="Debuchy R."/>
            <person name="Gladieux P."/>
            <person name="Hiltunen Thoren M."/>
            <person name="Johannesson H."/>
        </authorList>
    </citation>
    <scope>NUCLEOTIDE SEQUENCE</scope>
    <source>
        <strain evidence="2">CBS 958.72</strain>
    </source>
</reference>
<comment type="caution">
    <text evidence="2">The sequence shown here is derived from an EMBL/GenBank/DDBJ whole genome shotgun (WGS) entry which is preliminary data.</text>
</comment>
<evidence type="ECO:0000313" key="2">
    <source>
        <dbReference type="EMBL" id="KAK3361034.1"/>
    </source>
</evidence>
<gene>
    <name evidence="2" type="ORF">B0T24DRAFT_643385</name>
</gene>
<evidence type="ECO:0000259" key="1">
    <source>
        <dbReference type="Pfam" id="PF01636"/>
    </source>
</evidence>
<dbReference type="EMBL" id="JAULSN010000013">
    <property type="protein sequence ID" value="KAK3361034.1"/>
    <property type="molecule type" value="Genomic_DNA"/>
</dbReference>
<dbReference type="AlphaFoldDB" id="A0AAE0JSM2"/>
<dbReference type="InterPro" id="IPR002575">
    <property type="entry name" value="Aminoglycoside_PTrfase"/>
</dbReference>
<feature type="domain" description="Aminoglycoside phosphotransferase" evidence="1">
    <location>
        <begin position="72"/>
        <end position="293"/>
    </location>
</feature>
<protein>
    <recommendedName>
        <fullName evidence="1">Aminoglycoside phosphotransferase domain-containing protein</fullName>
    </recommendedName>
</protein>
<sequence>METFDEERFPECHQPFDGKGLFELIRINKAPGPFIWDIEELISEVEKYHGGPVIDIPIVKYGASNFGIYMQLTDSAREVVARLSRSDAEYSLQQQVSDIHFEAAVNGLLLGSQVPVSKILYSRLPQPRARNSVLGRGLIVFEKNDGDNDTVWGRFDTKQLLNCVAEVRANLFKIKLSEQFLASCLTKRLHEIHGVDLTDTPDTLPRQFCMNLFTEKVKAVVKLAPIDSHQKRTIMLILLSAIPHILPPDTDGHLYRLVLEHRDFKMDNLLITRCPEYGEPEVTALFDWEQGCVLPAILSDPSFITPNLSEKGGSPARLGSWDDLDLLFTGVSSDNTVFTRLYGETGDAKRLRLGKYYLDALFRYSPEYADVMATGEDARHFWSELEECLNEDNDGINVGDILEGLAVWARDRAEYLGD</sequence>
<evidence type="ECO:0000313" key="3">
    <source>
        <dbReference type="Proteomes" id="UP001287356"/>
    </source>
</evidence>
<organism evidence="2 3">
    <name type="scientific">Lasiosphaeria ovina</name>
    <dbReference type="NCBI Taxonomy" id="92902"/>
    <lineage>
        <taxon>Eukaryota</taxon>
        <taxon>Fungi</taxon>
        <taxon>Dikarya</taxon>
        <taxon>Ascomycota</taxon>
        <taxon>Pezizomycotina</taxon>
        <taxon>Sordariomycetes</taxon>
        <taxon>Sordariomycetidae</taxon>
        <taxon>Sordariales</taxon>
        <taxon>Lasiosphaeriaceae</taxon>
        <taxon>Lasiosphaeria</taxon>
    </lineage>
</organism>
<dbReference type="SUPFAM" id="SSF56112">
    <property type="entry name" value="Protein kinase-like (PK-like)"/>
    <property type="match status" value="1"/>
</dbReference>
<name>A0AAE0JSM2_9PEZI</name>
<dbReference type="Pfam" id="PF01636">
    <property type="entry name" value="APH"/>
    <property type="match status" value="1"/>
</dbReference>
<keyword evidence="3" id="KW-1185">Reference proteome</keyword>
<reference evidence="2" key="2">
    <citation type="submission" date="2023-06" db="EMBL/GenBank/DDBJ databases">
        <authorList>
            <consortium name="Lawrence Berkeley National Laboratory"/>
            <person name="Haridas S."/>
            <person name="Hensen N."/>
            <person name="Bonometti L."/>
            <person name="Westerberg I."/>
            <person name="Brannstrom I.O."/>
            <person name="Guillou S."/>
            <person name="Cros-Aarteil S."/>
            <person name="Calhoun S."/>
            <person name="Kuo A."/>
            <person name="Mondo S."/>
            <person name="Pangilinan J."/>
            <person name="Riley R."/>
            <person name="Labutti K."/>
            <person name="Andreopoulos B."/>
            <person name="Lipzen A."/>
            <person name="Chen C."/>
            <person name="Yanf M."/>
            <person name="Daum C."/>
            <person name="Ng V."/>
            <person name="Clum A."/>
            <person name="Steindorff A."/>
            <person name="Ohm R."/>
            <person name="Martin F."/>
            <person name="Silar P."/>
            <person name="Natvig D."/>
            <person name="Lalanne C."/>
            <person name="Gautier V."/>
            <person name="Ament-Velasquez S.L."/>
            <person name="Kruys A."/>
            <person name="Hutchinson M.I."/>
            <person name="Powell A.J."/>
            <person name="Barry K."/>
            <person name="Miller A.N."/>
            <person name="Grigoriev I.V."/>
            <person name="Debuchy R."/>
            <person name="Gladieux P."/>
            <person name="Thoren M.H."/>
            <person name="Johannesson H."/>
        </authorList>
    </citation>
    <scope>NUCLEOTIDE SEQUENCE</scope>
    <source>
        <strain evidence="2">CBS 958.72</strain>
    </source>
</reference>
<proteinExistence type="predicted"/>
<dbReference type="Proteomes" id="UP001287356">
    <property type="component" value="Unassembled WGS sequence"/>
</dbReference>
<dbReference type="InterPro" id="IPR011009">
    <property type="entry name" value="Kinase-like_dom_sf"/>
</dbReference>
<accession>A0AAE0JSM2</accession>